<evidence type="ECO:0000256" key="1">
    <source>
        <dbReference type="SAM" id="MobiDB-lite"/>
    </source>
</evidence>
<protein>
    <submittedName>
        <fullName evidence="2">Uncharacterized protein</fullName>
    </submittedName>
</protein>
<keyword evidence="3" id="KW-1185">Reference proteome</keyword>
<gene>
    <name evidence="2" type="ORF">Q8A67_025063</name>
</gene>
<comment type="caution">
    <text evidence="2">The sequence shown here is derived from an EMBL/GenBank/DDBJ whole genome shotgun (WGS) entry which is preliminary data.</text>
</comment>
<dbReference type="EMBL" id="JAUYZG010000025">
    <property type="protein sequence ID" value="KAK2866946.1"/>
    <property type="molecule type" value="Genomic_DNA"/>
</dbReference>
<feature type="region of interest" description="Disordered" evidence="1">
    <location>
        <begin position="43"/>
        <end position="85"/>
    </location>
</feature>
<dbReference type="AlphaFoldDB" id="A0AA88NYW4"/>
<evidence type="ECO:0000313" key="3">
    <source>
        <dbReference type="Proteomes" id="UP001187343"/>
    </source>
</evidence>
<organism evidence="2 3">
    <name type="scientific">Cirrhinus molitorella</name>
    <name type="common">mud carp</name>
    <dbReference type="NCBI Taxonomy" id="172907"/>
    <lineage>
        <taxon>Eukaryota</taxon>
        <taxon>Metazoa</taxon>
        <taxon>Chordata</taxon>
        <taxon>Craniata</taxon>
        <taxon>Vertebrata</taxon>
        <taxon>Euteleostomi</taxon>
        <taxon>Actinopterygii</taxon>
        <taxon>Neopterygii</taxon>
        <taxon>Teleostei</taxon>
        <taxon>Ostariophysi</taxon>
        <taxon>Cypriniformes</taxon>
        <taxon>Cyprinidae</taxon>
        <taxon>Labeoninae</taxon>
        <taxon>Labeonini</taxon>
        <taxon>Cirrhinus</taxon>
    </lineage>
</organism>
<proteinExistence type="predicted"/>
<accession>A0AA88NYW4</accession>
<name>A0AA88NYW4_9TELE</name>
<reference evidence="2" key="1">
    <citation type="submission" date="2023-08" db="EMBL/GenBank/DDBJ databases">
        <title>Chromosome-level Genome Assembly of mud carp (Cirrhinus molitorella).</title>
        <authorList>
            <person name="Liu H."/>
        </authorList>
    </citation>
    <scope>NUCLEOTIDE SEQUENCE</scope>
    <source>
        <strain evidence="2">Prfri</strain>
        <tissue evidence="2">Muscle</tissue>
    </source>
</reference>
<evidence type="ECO:0000313" key="2">
    <source>
        <dbReference type="EMBL" id="KAK2866946.1"/>
    </source>
</evidence>
<dbReference type="Proteomes" id="UP001187343">
    <property type="component" value="Unassembled WGS sequence"/>
</dbReference>
<feature type="compositionally biased region" description="Low complexity" evidence="1">
    <location>
        <begin position="43"/>
        <end position="55"/>
    </location>
</feature>
<sequence length="114" mass="12438">MDSSDTQRLSELRIVLMGHRVAVSGDDGSDLCSLGSSAYGSFRSRSGDSFGSQSRDSYHTWSGAMKRHDSMNLLPPKLSGDERSDTMSDVVQSWYESSPSIVQNAEKLVANAEE</sequence>